<dbReference type="EMBL" id="CP106878">
    <property type="protein sequence ID" value="WAA09854.1"/>
    <property type="molecule type" value="Genomic_DNA"/>
</dbReference>
<evidence type="ECO:0000256" key="4">
    <source>
        <dbReference type="PIRSR" id="PIRSR001235-2"/>
    </source>
</evidence>
<dbReference type="InterPro" id="IPR010158">
    <property type="entry name" value="Amidase_Cbmase"/>
</dbReference>
<dbReference type="RefSeq" id="WP_275417636.1">
    <property type="nucleotide sequence ID" value="NZ_CP106878.1"/>
</dbReference>
<dbReference type="KEGG" id="faf:OE104_00275"/>
<feature type="binding site" evidence="3">
    <location>
        <position position="387"/>
    </location>
    <ligand>
        <name>Zn(2+)</name>
        <dbReference type="ChEBI" id="CHEBI:29105"/>
        <label>2</label>
    </ligand>
</feature>
<name>A0A9E8RW28_9BACI</name>
<dbReference type="Gene3D" id="3.30.70.360">
    <property type="match status" value="1"/>
</dbReference>
<evidence type="ECO:0000256" key="1">
    <source>
        <dbReference type="ARBA" id="ARBA00006153"/>
    </source>
</evidence>
<reference evidence="6" key="1">
    <citation type="submission" date="2022-09" db="EMBL/GenBank/DDBJ databases">
        <title>Complete Genomes of Fervidibacillus albus and Fervidibacillus halotolerans isolated from tidal flat sediments.</title>
        <authorList>
            <person name="Kwon K.K."/>
            <person name="Yang S.-H."/>
            <person name="Park M.J."/>
            <person name="Oh H.-M."/>
        </authorList>
    </citation>
    <scope>NUCLEOTIDE SEQUENCE</scope>
    <source>
        <strain evidence="6">MEBiC13591</strain>
    </source>
</reference>
<dbReference type="SUPFAM" id="SSF55031">
    <property type="entry name" value="Bacterial exopeptidase dimerisation domain"/>
    <property type="match status" value="1"/>
</dbReference>
<sequence length="418" mass="47176">MSDLLLWLEKVLLTLNVTNSMEQKNGFTRLAFSNEEKMAHEQFRKLANDLQLKAWQDEVGNQWALWEVDSKAPTIGIGSHLDTVIEGGGYDGVAGIACALGAIRELKRKKIKPKKNIAVLCFISEESARFGVSTIGSKTIIGDVDKQKWEKITDANNITIRQAMENYGIDWETFENAYCEDEKFESFIELHIEQGRQLEKRQKKIGIVQGISTPIRLKVTAIGEANHSGTTLMNERKDALVAISPLIQWISKEAIKRNEQSNHLFVATVSTVNVYPNAMNVIPGKVEFGIDIRSTDDELKKDFVHQMKSYCKKIEEQSQVEILIDVLVNEESVLLDRQIQDQLAQTCEKLRIPYLMMNSGAGHDVMNMAKRWPAGLIFIPSVNGISHHPKEYTPLSYLETGVHVLTTFLENEVRSSSL</sequence>
<dbReference type="InterPro" id="IPR011650">
    <property type="entry name" value="Peptidase_M20_dimer"/>
</dbReference>
<keyword evidence="7" id="KW-1185">Reference proteome</keyword>
<dbReference type="PANTHER" id="PTHR32494:SF5">
    <property type="entry name" value="ALLANTOATE AMIDOHYDROLASE"/>
    <property type="match status" value="1"/>
</dbReference>
<feature type="binding site" evidence="4">
    <location>
        <position position="280"/>
    </location>
    <ligand>
        <name>allantoate</name>
        <dbReference type="ChEBI" id="CHEBI:17536"/>
    </ligand>
</feature>
<dbReference type="CDD" id="cd03884">
    <property type="entry name" value="M20_bAS"/>
    <property type="match status" value="1"/>
</dbReference>
<dbReference type="InterPro" id="IPR001261">
    <property type="entry name" value="ArgE/DapE_CS"/>
</dbReference>
<dbReference type="PIRSF" id="PIRSF001235">
    <property type="entry name" value="Amidase_carbamoylase"/>
    <property type="match status" value="1"/>
</dbReference>
<dbReference type="Proteomes" id="UP001164718">
    <property type="component" value="Chromosome"/>
</dbReference>
<proteinExistence type="inferred from homology"/>
<feature type="binding site" evidence="3">
    <location>
        <position position="126"/>
    </location>
    <ligand>
        <name>Zn(2+)</name>
        <dbReference type="ChEBI" id="CHEBI:29105"/>
        <label>2</label>
    </ligand>
</feature>
<gene>
    <name evidence="6" type="ORF">OE104_00275</name>
</gene>
<dbReference type="GO" id="GO:0046872">
    <property type="term" value="F:metal ion binding"/>
    <property type="evidence" value="ECO:0007669"/>
    <property type="project" value="UniProtKB-KW"/>
</dbReference>
<dbReference type="SUPFAM" id="SSF53187">
    <property type="entry name" value="Zn-dependent exopeptidases"/>
    <property type="match status" value="1"/>
</dbReference>
<dbReference type="InterPro" id="IPR036264">
    <property type="entry name" value="Bact_exopeptidase_dim_dom"/>
</dbReference>
<keyword evidence="3" id="KW-0479">Metal-binding</keyword>
<dbReference type="GO" id="GO:0016813">
    <property type="term" value="F:hydrolase activity, acting on carbon-nitrogen (but not peptide) bonds, in linear amidines"/>
    <property type="evidence" value="ECO:0007669"/>
    <property type="project" value="InterPro"/>
</dbReference>
<dbReference type="AlphaFoldDB" id="A0A9E8RW28"/>
<keyword evidence="3" id="KW-0862">Zinc</keyword>
<keyword evidence="2" id="KW-0378">Hydrolase</keyword>
<dbReference type="Pfam" id="PF01546">
    <property type="entry name" value="Peptidase_M20"/>
    <property type="match status" value="1"/>
</dbReference>
<feature type="binding site" evidence="4">
    <location>
        <position position="216"/>
    </location>
    <ligand>
        <name>allantoate</name>
        <dbReference type="ChEBI" id="CHEBI:17536"/>
    </ligand>
</feature>
<dbReference type="NCBIfam" id="NF006771">
    <property type="entry name" value="PRK09290.1-5"/>
    <property type="match status" value="1"/>
</dbReference>
<evidence type="ECO:0000259" key="5">
    <source>
        <dbReference type="Pfam" id="PF07687"/>
    </source>
</evidence>
<feature type="binding site" evidence="3">
    <location>
        <position position="91"/>
    </location>
    <ligand>
        <name>Zn(2+)</name>
        <dbReference type="ChEBI" id="CHEBI:29105"/>
        <label>2</label>
    </ligand>
</feature>
<protein>
    <submittedName>
        <fullName evidence="6">M20 family metallo-hydrolase</fullName>
    </submittedName>
</protein>
<feature type="binding site" evidence="3">
    <location>
        <position position="80"/>
    </location>
    <ligand>
        <name>Zn(2+)</name>
        <dbReference type="ChEBI" id="CHEBI:29105"/>
        <label>1</label>
    </ligand>
</feature>
<dbReference type="Pfam" id="PF07687">
    <property type="entry name" value="M20_dimer"/>
    <property type="match status" value="1"/>
</dbReference>
<organism evidence="6 7">
    <name type="scientific">Fervidibacillus albus</name>
    <dbReference type="NCBI Taxonomy" id="2980026"/>
    <lineage>
        <taxon>Bacteria</taxon>
        <taxon>Bacillati</taxon>
        <taxon>Bacillota</taxon>
        <taxon>Bacilli</taxon>
        <taxon>Bacillales</taxon>
        <taxon>Bacillaceae</taxon>
        <taxon>Fervidibacillus</taxon>
    </lineage>
</organism>
<evidence type="ECO:0000256" key="2">
    <source>
        <dbReference type="ARBA" id="ARBA00022801"/>
    </source>
</evidence>
<dbReference type="Gene3D" id="3.40.630.10">
    <property type="entry name" value="Zn peptidases"/>
    <property type="match status" value="1"/>
</dbReference>
<comment type="similarity">
    <text evidence="1">Belongs to the peptidase M20 family.</text>
</comment>
<evidence type="ECO:0000256" key="3">
    <source>
        <dbReference type="PIRSR" id="PIRSR001235-1"/>
    </source>
</evidence>
<dbReference type="PROSITE" id="PS00758">
    <property type="entry name" value="ARGE_DAPE_CPG2_1"/>
    <property type="match status" value="1"/>
</dbReference>
<feature type="binding site" evidence="3">
    <location>
        <position position="191"/>
    </location>
    <ligand>
        <name>Zn(2+)</name>
        <dbReference type="ChEBI" id="CHEBI:29105"/>
        <label>1</label>
    </ligand>
</feature>
<evidence type="ECO:0000313" key="7">
    <source>
        <dbReference type="Proteomes" id="UP001164718"/>
    </source>
</evidence>
<evidence type="ECO:0000313" key="6">
    <source>
        <dbReference type="EMBL" id="WAA09854.1"/>
    </source>
</evidence>
<feature type="binding site" evidence="4">
    <location>
        <position position="293"/>
    </location>
    <ligand>
        <name>allantoate</name>
        <dbReference type="ChEBI" id="CHEBI:17536"/>
    </ligand>
</feature>
<feature type="domain" description="Peptidase M20 dimerisation" evidence="5">
    <location>
        <begin position="216"/>
        <end position="316"/>
    </location>
</feature>
<comment type="cofactor">
    <cofactor evidence="3">
        <name>Zn(2+)</name>
        <dbReference type="ChEBI" id="CHEBI:29105"/>
    </cofactor>
    <text evidence="3">Binds 2 Zn(2+) ions per subunit.</text>
</comment>
<accession>A0A9E8RW28</accession>
<dbReference type="NCBIfam" id="TIGR01879">
    <property type="entry name" value="hydantase"/>
    <property type="match status" value="1"/>
</dbReference>
<dbReference type="InterPro" id="IPR002933">
    <property type="entry name" value="Peptidase_M20"/>
</dbReference>
<dbReference type="PANTHER" id="PTHR32494">
    <property type="entry name" value="ALLANTOATE DEIMINASE-RELATED"/>
    <property type="match status" value="1"/>
</dbReference>
<feature type="binding site" evidence="3">
    <location>
        <position position="91"/>
    </location>
    <ligand>
        <name>Zn(2+)</name>
        <dbReference type="ChEBI" id="CHEBI:29105"/>
        <label>1</label>
    </ligand>
</feature>